<evidence type="ECO:0000256" key="3">
    <source>
        <dbReference type="ARBA" id="ARBA00004991"/>
    </source>
</evidence>
<evidence type="ECO:0000256" key="6">
    <source>
        <dbReference type="ARBA" id="ARBA00022692"/>
    </source>
</evidence>
<dbReference type="eggNOG" id="COG1215">
    <property type="taxonomic scope" value="Bacteria"/>
</dbReference>
<keyword evidence="4" id="KW-0328">Glycosyltransferase</keyword>
<comment type="pathway">
    <text evidence="2">Lipid metabolism; sphingolipid metabolism.</text>
</comment>
<dbReference type="CDD" id="cd02520">
    <property type="entry name" value="Glucosylceramide_synthase"/>
    <property type="match status" value="1"/>
</dbReference>
<dbReference type="KEGG" id="bvi:Bcep1808_4730"/>
<keyword evidence="6 9" id="KW-0812">Transmembrane</keyword>
<evidence type="ECO:0000256" key="1">
    <source>
        <dbReference type="ARBA" id="ARBA00004141"/>
    </source>
</evidence>
<comment type="subcellular location">
    <subcellularLocation>
        <location evidence="1">Membrane</location>
        <topology evidence="1">Multi-pass membrane protein</topology>
    </subcellularLocation>
</comment>
<dbReference type="SUPFAM" id="SSF53448">
    <property type="entry name" value="Nucleotide-diphospho-sugar transferases"/>
    <property type="match status" value="1"/>
</dbReference>
<evidence type="ECO:0000256" key="5">
    <source>
        <dbReference type="ARBA" id="ARBA00022679"/>
    </source>
</evidence>
<evidence type="ECO:0000256" key="9">
    <source>
        <dbReference type="SAM" id="Phobius"/>
    </source>
</evidence>
<comment type="pathway">
    <text evidence="3">Sphingolipid metabolism.</text>
</comment>
<dbReference type="NCBIfam" id="TIGR03472">
    <property type="entry name" value="HpnI"/>
    <property type="match status" value="1"/>
</dbReference>
<dbReference type="PANTHER" id="PTHR12726:SF0">
    <property type="entry name" value="CERAMIDE GLUCOSYLTRANSFERASE"/>
    <property type="match status" value="1"/>
</dbReference>
<dbReference type="InterPro" id="IPR025993">
    <property type="entry name" value="Ceramide_glucosylTrfase"/>
</dbReference>
<protein>
    <submittedName>
        <fullName evidence="10">Putative (Ceramide) glucosyltransferase</fullName>
    </submittedName>
</protein>
<dbReference type="GO" id="GO:0008120">
    <property type="term" value="F:ceramide glucosyltransferase activity"/>
    <property type="evidence" value="ECO:0007669"/>
    <property type="project" value="TreeGrafter"/>
</dbReference>
<dbReference type="CAZy" id="GT21">
    <property type="family name" value="Glycosyltransferase Family 21"/>
</dbReference>
<feature type="transmembrane region" description="Helical" evidence="9">
    <location>
        <begin position="307"/>
        <end position="332"/>
    </location>
</feature>
<dbReference type="InterPro" id="IPR029044">
    <property type="entry name" value="Nucleotide-diphossugar_trans"/>
</dbReference>
<dbReference type="EMBL" id="CP000615">
    <property type="protein sequence ID" value="ABO57687.1"/>
    <property type="molecule type" value="Genomic_DNA"/>
</dbReference>
<evidence type="ECO:0000256" key="2">
    <source>
        <dbReference type="ARBA" id="ARBA00004760"/>
    </source>
</evidence>
<accession>A4JN34</accession>
<evidence type="ECO:0000256" key="7">
    <source>
        <dbReference type="ARBA" id="ARBA00022989"/>
    </source>
</evidence>
<evidence type="ECO:0000313" key="10">
    <source>
        <dbReference type="EMBL" id="ABO57687.1"/>
    </source>
</evidence>
<keyword evidence="8 9" id="KW-0472">Membrane</keyword>
<name>A4JN34_BURVG</name>
<keyword evidence="7 9" id="KW-1133">Transmembrane helix</keyword>
<dbReference type="AlphaFoldDB" id="A4JN34"/>
<reference evidence="11" key="1">
    <citation type="submission" date="2007-03" db="EMBL/GenBank/DDBJ databases">
        <title>Complete sequence of chromosome 2 of Burkholderia vietnamiensis G4.</title>
        <authorList>
            <consortium name="US DOE Joint Genome Institute"/>
            <person name="Copeland A."/>
            <person name="Lucas S."/>
            <person name="Lapidus A."/>
            <person name="Barry K."/>
            <person name="Detter J.C."/>
            <person name="Glavina del Rio T."/>
            <person name="Hammon N."/>
            <person name="Israni S."/>
            <person name="Dalin E."/>
            <person name="Tice H."/>
            <person name="Pitluck S."/>
            <person name="Chain P."/>
            <person name="Malfatti S."/>
            <person name="Shin M."/>
            <person name="Vergez L."/>
            <person name="Schmutz J."/>
            <person name="Larimer F."/>
            <person name="Land M."/>
            <person name="Hauser L."/>
            <person name="Kyrpides N."/>
            <person name="Tiedje J."/>
            <person name="Richardson P."/>
        </authorList>
    </citation>
    <scope>NUCLEOTIDE SEQUENCE [LARGE SCALE GENOMIC DNA]</scope>
    <source>
        <strain evidence="11">G4 / LMG 22486</strain>
    </source>
</reference>
<dbReference type="PANTHER" id="PTHR12726">
    <property type="entry name" value="CERAMIDE GLUCOSYLTRANSFERASE"/>
    <property type="match status" value="1"/>
</dbReference>
<feature type="transmembrane region" description="Helical" evidence="9">
    <location>
        <begin position="352"/>
        <end position="370"/>
    </location>
</feature>
<evidence type="ECO:0000313" key="11">
    <source>
        <dbReference type="Proteomes" id="UP000002287"/>
    </source>
</evidence>
<dbReference type="HOGENOM" id="CLU_030898_2_0_4"/>
<dbReference type="Proteomes" id="UP000002287">
    <property type="component" value="Chromosome 2"/>
</dbReference>
<proteinExistence type="predicted"/>
<dbReference type="Gene3D" id="3.90.550.10">
    <property type="entry name" value="Spore Coat Polysaccharide Biosynthesis Protein SpsA, Chain A"/>
    <property type="match status" value="1"/>
</dbReference>
<dbReference type="Pfam" id="PF13506">
    <property type="entry name" value="Glyco_transf_21"/>
    <property type="match status" value="1"/>
</dbReference>
<dbReference type="GO" id="GO:0016020">
    <property type="term" value="C:membrane"/>
    <property type="evidence" value="ECO:0007669"/>
    <property type="project" value="UniProtKB-SubCell"/>
</dbReference>
<sequence>MTGLAAFEGTMRAAHLLLVALLGISASAAVGGIIYTLLASVLMSRFFARPTSVPSSYPPVTVVKPLHGNEWNLLDNLSSFFQQDYPGDVQYLFGVHDAADPALEAVEMLRTLYPDAYITVVADARLYGPNRKIANIVNMLTQAAHDVMIFADSDVSVSPEYLRSVVGELQKPGVGLVSCIYRGKSAPGFWPRLAVNAINYQFVPGVVTGLTLGLAKPCMGPTIAMRRATVDKIGGFEQFAHHLAEDHAIGQAVRKAGERVVIPPFFISHACAETSAASLISHELRWSRTIRSIDPAGHLGSALMHPFAFATLTIVLSGAASWSWSLAAIALLARLWLKLRADRALCHPHRELWLLPIWDIALFLIFLASYSSTLVTWRGFTFHVDRNGMLHSKR</sequence>
<evidence type="ECO:0000256" key="8">
    <source>
        <dbReference type="ARBA" id="ARBA00023136"/>
    </source>
</evidence>
<dbReference type="GO" id="GO:0006679">
    <property type="term" value="P:glucosylceramide biosynthetic process"/>
    <property type="evidence" value="ECO:0007669"/>
    <property type="project" value="TreeGrafter"/>
</dbReference>
<organism evidence="10 11">
    <name type="scientific">Burkholderia vietnamiensis (strain G4 / LMG 22486)</name>
    <name type="common">Burkholderia cepacia (strain R1808)</name>
    <dbReference type="NCBI Taxonomy" id="269482"/>
    <lineage>
        <taxon>Bacteria</taxon>
        <taxon>Pseudomonadati</taxon>
        <taxon>Pseudomonadota</taxon>
        <taxon>Betaproteobacteria</taxon>
        <taxon>Burkholderiales</taxon>
        <taxon>Burkholderiaceae</taxon>
        <taxon>Burkholderia</taxon>
        <taxon>Burkholderia cepacia complex</taxon>
    </lineage>
</organism>
<keyword evidence="5 10" id="KW-0808">Transferase</keyword>
<evidence type="ECO:0000256" key="4">
    <source>
        <dbReference type="ARBA" id="ARBA00022676"/>
    </source>
</evidence>
<gene>
    <name evidence="10" type="ordered locus">Bcep1808_4730</name>
</gene>
<dbReference type="InterPro" id="IPR017835">
    <property type="entry name" value="Hopen-assoc_HpnI"/>
</dbReference>